<feature type="region of interest" description="Disordered" evidence="9">
    <location>
        <begin position="1"/>
        <end position="29"/>
    </location>
</feature>
<reference evidence="12" key="1">
    <citation type="submission" date="2016-11" db="UniProtKB">
        <authorList>
            <consortium name="WormBaseParasite"/>
        </authorList>
    </citation>
    <scope>IDENTIFICATION</scope>
</reference>
<keyword evidence="8" id="KW-0539">Nucleus</keyword>
<dbReference type="GO" id="GO:0071013">
    <property type="term" value="C:catalytic step 2 spliceosome"/>
    <property type="evidence" value="ECO:0007669"/>
    <property type="project" value="TreeGrafter"/>
</dbReference>
<feature type="compositionally biased region" description="Basic and acidic residues" evidence="9">
    <location>
        <begin position="10"/>
        <end position="21"/>
    </location>
</feature>
<evidence type="ECO:0000313" key="11">
    <source>
        <dbReference type="Proteomes" id="UP000095281"/>
    </source>
</evidence>
<accession>A0A1I8BYG5</accession>
<evidence type="ECO:0000256" key="6">
    <source>
        <dbReference type="ARBA" id="ARBA00022989"/>
    </source>
</evidence>
<dbReference type="GO" id="GO:0031048">
    <property type="term" value="P:regulatory ncRNA-mediated heterochromatin formation"/>
    <property type="evidence" value="ECO:0007669"/>
    <property type="project" value="TreeGrafter"/>
</dbReference>
<dbReference type="Pfam" id="PF05832">
    <property type="entry name" value="DUF846"/>
    <property type="match status" value="1"/>
</dbReference>
<dbReference type="GO" id="GO:1902369">
    <property type="term" value="P:negative regulation of RNA catabolic process"/>
    <property type="evidence" value="ECO:0007669"/>
    <property type="project" value="TreeGrafter"/>
</dbReference>
<evidence type="ECO:0000256" key="9">
    <source>
        <dbReference type="SAM" id="MobiDB-lite"/>
    </source>
</evidence>
<evidence type="ECO:0000313" key="12">
    <source>
        <dbReference type="WBParaSite" id="MhA1_Contig781.frz3.gene5"/>
    </source>
</evidence>
<comment type="subcellular location">
    <subcellularLocation>
        <location evidence="2">Membrane</location>
        <topology evidence="2">Multi-pass membrane protein</topology>
    </subcellularLocation>
    <subcellularLocation>
        <location evidence="1">Nucleus</location>
    </subcellularLocation>
</comment>
<feature type="transmembrane region" description="Helical" evidence="10">
    <location>
        <begin position="1210"/>
        <end position="1231"/>
    </location>
</feature>
<keyword evidence="6 10" id="KW-1133">Transmembrane helix</keyword>
<evidence type="ECO:0000256" key="1">
    <source>
        <dbReference type="ARBA" id="ARBA00004123"/>
    </source>
</evidence>
<comment type="similarity">
    <text evidence="3">Belongs to the TVP23 family.</text>
</comment>
<evidence type="ECO:0000256" key="5">
    <source>
        <dbReference type="ARBA" id="ARBA00022692"/>
    </source>
</evidence>
<evidence type="ECO:0000256" key="3">
    <source>
        <dbReference type="ARBA" id="ARBA00005467"/>
    </source>
</evidence>
<dbReference type="PANTHER" id="PTHR13471">
    <property type="entry name" value="TETRATRICOPEPTIDE-LIKE HELICAL"/>
    <property type="match status" value="1"/>
</dbReference>
<organism evidence="11 12">
    <name type="scientific">Meloidogyne hapla</name>
    <name type="common">Root-knot nematode worm</name>
    <dbReference type="NCBI Taxonomy" id="6305"/>
    <lineage>
        <taxon>Eukaryota</taxon>
        <taxon>Metazoa</taxon>
        <taxon>Ecdysozoa</taxon>
        <taxon>Nematoda</taxon>
        <taxon>Chromadorea</taxon>
        <taxon>Rhabditida</taxon>
        <taxon>Tylenchina</taxon>
        <taxon>Tylenchomorpha</taxon>
        <taxon>Tylenchoidea</taxon>
        <taxon>Meloidogynidae</taxon>
        <taxon>Meloidogyninae</taxon>
        <taxon>Meloidogyne</taxon>
    </lineage>
</organism>
<feature type="region of interest" description="Disordered" evidence="9">
    <location>
        <begin position="95"/>
        <end position="190"/>
    </location>
</feature>
<dbReference type="InterPro" id="IPR013633">
    <property type="entry name" value="NRDE-2"/>
</dbReference>
<evidence type="ECO:0000256" key="8">
    <source>
        <dbReference type="ARBA" id="ARBA00023242"/>
    </source>
</evidence>
<keyword evidence="5 10" id="KW-0812">Transmembrane</keyword>
<dbReference type="Pfam" id="PF08424">
    <property type="entry name" value="NRDE-2"/>
    <property type="match status" value="1"/>
</dbReference>
<evidence type="ECO:0000256" key="2">
    <source>
        <dbReference type="ARBA" id="ARBA00004141"/>
    </source>
</evidence>
<keyword evidence="11" id="KW-1185">Reference proteome</keyword>
<evidence type="ECO:0000256" key="10">
    <source>
        <dbReference type="SAM" id="Phobius"/>
    </source>
</evidence>
<evidence type="ECO:0000256" key="4">
    <source>
        <dbReference type="ARBA" id="ARBA00009265"/>
    </source>
</evidence>
<dbReference type="InterPro" id="IPR008564">
    <property type="entry name" value="TVP23-like"/>
</dbReference>
<feature type="compositionally biased region" description="Basic residues" evidence="9">
    <location>
        <begin position="156"/>
        <end position="165"/>
    </location>
</feature>
<keyword evidence="7 10" id="KW-0472">Membrane</keyword>
<sequence length="1302" mass="150983">MSLFPAYRGNGRDDRNNRNSRDMSSGFSNGHRFQRLPFDTFGHSEPPSDLNLFTTTQDHLVQAYAARQRETTDRYIQEQVQAKIRLEQERSRNGIKHVTLDDEDDPDFVPMGESRSAFDQPPKVQVIYVKKSRKRKKHKRRSSSSSSAEDVSIGTSKHKKHKRRKHDSDSESQADENAEGTSRRFVQSSETAFDSSRNPWRLLRRNEYVYNPSHMVVDRRSDLANLQYEQPYRSEITDYRGVFPTNASLNEMRAVSEALASLLYKPMEFLASKDEKCYAEVHIVNWNRLPVERFFRRNTDCSFSNFVTLSHQPRKKDDEGASVVPVLDQELVNKIDINDFGHFRISQEVSHEEAAQFDIDAQFSVLQNAVNINRHDVKAWLDFIDLQHPYHAKNECGNPKAPIQNEKAYYERVMEIIRRATGFNPASPEIQIKKLKVMEGYLGRTSDEVKKEWGRCELGSFSKCIAKLVRIKLGIIRSHPPMEGTDEFLVDMLVSYCALLIATGFIDRAVVMLQSLAEFHFFNPIIDMNEDLNNDNYDKKSARRWDEMLRGFRIFWDSGFLRIGDLDASGWCNIEPMEYEDHDRKVDYTNHESEIFDLNLFVSSIIFTVDKIEGDKAQIRSAENVEVDELKRQSVSFIESRRRLDKLRARYDSRYVSFDDIQPILFPIDNDDLARELIFKLLHLFGVFVPGVTLNSQGDILRSFSRKLFPSFHPSTMKLERFPNFITNFINLMAESKRMDIHRIYPALVSNISNSSLSRAEKSRKLKLLVRSFPNEKRQSGEKVTGDIVLPVLMVNFEELILLKENADDNFPLECCIKVLYENLDRHGRSIWEFADTIPSANDPISSKRTYLIYLRLLIFLLRNLPFSDEESCYGKVKNVKITEAGTVQLQTKKELLLSIWLTGKVSPVEGHVTNVQAARERVTGMLLREAPRELDDLQFRWIGNEYEFIFELAALFCYEYPFRSVAQRYKFFQEEKPLFTSSLAKSLSDSPAIQEVRVAVLKHITHTCKGLECTPRNLIELVEKQVFRFPHSVFLLKTLLDVNNSLYQRKFLSKNVDGDELTRLIRDCGRLYVERAKFAEFMKASGDTFSWTSKDVTTMFKRLIGICKQIAEKHSDNLMPDDYIWFILMKIMIDGRESISFEKIDEVFAVGQKLCPWSKAFLFEAARNRPVSESSFLTSLNGAIGTHGLNKYILDAEQPDKYDSFERQIFWAALVTAPLFWVLLVCTAFLTLQWQWMMIASIGAGMTLTNLYGYLRCKWNNTQEMTNYFTKWAFFSMLKRQQQAKPTVPQNGQPTRPAEIV</sequence>
<proteinExistence type="inferred from homology"/>
<protein>
    <submittedName>
        <fullName evidence="12">Med12-LCEWAV domain-containing protein</fullName>
    </submittedName>
</protein>
<feature type="compositionally biased region" description="Basic residues" evidence="9">
    <location>
        <begin position="130"/>
        <end position="142"/>
    </location>
</feature>
<dbReference type="Proteomes" id="UP000095281">
    <property type="component" value="Unplaced"/>
</dbReference>
<evidence type="ECO:0000256" key="7">
    <source>
        <dbReference type="ARBA" id="ARBA00023136"/>
    </source>
</evidence>
<comment type="similarity">
    <text evidence="4">Belongs to the NRDE2 family.</text>
</comment>
<name>A0A1I8BYG5_MELHA</name>
<dbReference type="WBParaSite" id="MhA1_Contig781.frz3.gene5">
    <property type="protein sequence ID" value="MhA1_Contig781.frz3.gene5"/>
    <property type="gene ID" value="MhA1_Contig781.frz3.gene5"/>
</dbReference>
<dbReference type="GO" id="GO:0016020">
    <property type="term" value="C:membrane"/>
    <property type="evidence" value="ECO:0007669"/>
    <property type="project" value="UniProtKB-SubCell"/>
</dbReference>
<dbReference type="PANTHER" id="PTHR13471:SF0">
    <property type="entry name" value="NUCLEAR EXOSOME REGULATOR NRDE2"/>
    <property type="match status" value="1"/>
</dbReference>